<dbReference type="PANTHER" id="PTHR31907">
    <property type="entry name" value="MLP-LIKE PROTEIN 423"/>
    <property type="match status" value="1"/>
</dbReference>
<sequence>MAEEVSTLVGILETTVDLKSSTEKFHDMFVGRPHNISDVSPSNFQGCELHEGEMGQRIESIDPENNRATYRVLEGDLMKEYKSFLITFQVTPKEGEPGSVAHWHFEYEKINEEVAHPETLLQFAIKVSKEIDEHLFSEE</sequence>
<organism evidence="2 3">
    <name type="scientific">Arabidopsis thaliana</name>
    <name type="common">Mouse-ear cress</name>
    <dbReference type="NCBI Taxonomy" id="3702"/>
    <lineage>
        <taxon>Eukaryota</taxon>
        <taxon>Viridiplantae</taxon>
        <taxon>Streptophyta</taxon>
        <taxon>Embryophyta</taxon>
        <taxon>Tracheophyta</taxon>
        <taxon>Spermatophyta</taxon>
        <taxon>Magnoliopsida</taxon>
        <taxon>eudicotyledons</taxon>
        <taxon>Gunneridae</taxon>
        <taxon>Pentapetalae</taxon>
        <taxon>rosids</taxon>
        <taxon>malvids</taxon>
        <taxon>Brassicales</taxon>
        <taxon>Brassicaceae</taxon>
        <taxon>Camelineae</taxon>
        <taxon>Arabidopsis</taxon>
    </lineage>
</organism>
<dbReference type="SMART" id="SM01037">
    <property type="entry name" value="Bet_v_1"/>
    <property type="match status" value="1"/>
</dbReference>
<dbReference type="SUPFAM" id="SSF55961">
    <property type="entry name" value="Bet v1-like"/>
    <property type="match status" value="1"/>
</dbReference>
<accession>A0A178WK44</accession>
<protein>
    <recommendedName>
        <fullName evidence="1">Bet v I/Major latex protein domain-containing protein</fullName>
    </recommendedName>
</protein>
<dbReference type="Pfam" id="PF00407">
    <property type="entry name" value="Bet_v_1"/>
    <property type="match status" value="1"/>
</dbReference>
<dbReference type="AlphaFoldDB" id="A0A178WK44"/>
<dbReference type="CDD" id="cd07816">
    <property type="entry name" value="Bet_v1-like"/>
    <property type="match status" value="1"/>
</dbReference>
<reference evidence="3" key="1">
    <citation type="journal article" date="2016" name="Proc. Natl. Acad. Sci. U.S.A.">
        <title>Chromosome-level assembly of Arabidopsis thaliana Ler reveals the extent of translocation and inversion polymorphisms.</title>
        <authorList>
            <person name="Zapata L."/>
            <person name="Ding J."/>
            <person name="Willing E.M."/>
            <person name="Hartwig B."/>
            <person name="Bezdan D."/>
            <person name="Jiao W.B."/>
            <person name="Patel V."/>
            <person name="Velikkakam James G."/>
            <person name="Koornneef M."/>
            <person name="Ossowski S."/>
            <person name="Schneeberger K."/>
        </authorList>
    </citation>
    <scope>NUCLEOTIDE SEQUENCE [LARGE SCALE GENOMIC DNA]</scope>
    <source>
        <strain evidence="3">cv. Landsberg erecta</strain>
    </source>
</reference>
<dbReference type="ExpressionAtlas" id="A0A178WK44">
    <property type="expression patterns" value="baseline and differential"/>
</dbReference>
<dbReference type="Proteomes" id="UP000078284">
    <property type="component" value="Chromosome 1"/>
</dbReference>
<dbReference type="EMBL" id="LUHQ01000001">
    <property type="protein sequence ID" value="OAP18708.1"/>
    <property type="molecule type" value="Genomic_DNA"/>
</dbReference>
<dbReference type="InterPro" id="IPR051761">
    <property type="entry name" value="MLP-like_ligand-binding"/>
</dbReference>
<evidence type="ECO:0000313" key="2">
    <source>
        <dbReference type="EMBL" id="OAP18708.1"/>
    </source>
</evidence>
<evidence type="ECO:0000259" key="1">
    <source>
        <dbReference type="SMART" id="SM01037"/>
    </source>
</evidence>
<evidence type="ECO:0000313" key="3">
    <source>
        <dbReference type="Proteomes" id="UP000078284"/>
    </source>
</evidence>
<gene>
    <name evidence="2" type="ordered locus">AXX17_At1g65040</name>
</gene>
<feature type="domain" description="Bet v I/Major latex protein" evidence="1">
    <location>
        <begin position="7"/>
        <end position="138"/>
    </location>
</feature>
<dbReference type="Gene3D" id="3.30.530.20">
    <property type="match status" value="1"/>
</dbReference>
<proteinExistence type="predicted"/>
<name>A0A178WK44_ARATH</name>
<comment type="caution">
    <text evidence="2">The sequence shown here is derived from an EMBL/GenBank/DDBJ whole genome shotgun (WGS) entry which is preliminary data.</text>
</comment>
<dbReference type="InterPro" id="IPR023393">
    <property type="entry name" value="START-like_dom_sf"/>
</dbReference>
<dbReference type="GO" id="GO:0006952">
    <property type="term" value="P:defense response"/>
    <property type="evidence" value="ECO:0007669"/>
    <property type="project" value="InterPro"/>
</dbReference>
<dbReference type="InterPro" id="IPR000916">
    <property type="entry name" value="Bet_v_I/MLP"/>
</dbReference>